<keyword evidence="3" id="KW-1185">Reference proteome</keyword>
<dbReference type="PANTHER" id="PTHR34953">
    <property type="entry name" value="ALPHA/BETA HYDROLASE RELATED PROTEIN"/>
    <property type="match status" value="1"/>
</dbReference>
<feature type="transmembrane region" description="Helical" evidence="1">
    <location>
        <begin position="75"/>
        <end position="97"/>
    </location>
</feature>
<protein>
    <submittedName>
        <fullName evidence="2">Uncharacterized protein</fullName>
    </submittedName>
</protein>
<evidence type="ECO:0000313" key="3">
    <source>
        <dbReference type="Proteomes" id="UP001279734"/>
    </source>
</evidence>
<name>A0AAD3SQ24_NEPGR</name>
<evidence type="ECO:0000256" key="1">
    <source>
        <dbReference type="SAM" id="Phobius"/>
    </source>
</evidence>
<dbReference type="Proteomes" id="UP001279734">
    <property type="component" value="Unassembled WGS sequence"/>
</dbReference>
<dbReference type="EMBL" id="BSYO01000015">
    <property type="protein sequence ID" value="GMH15398.1"/>
    <property type="molecule type" value="Genomic_DNA"/>
</dbReference>
<organism evidence="2 3">
    <name type="scientific">Nepenthes gracilis</name>
    <name type="common">Slender pitcher plant</name>
    <dbReference type="NCBI Taxonomy" id="150966"/>
    <lineage>
        <taxon>Eukaryota</taxon>
        <taxon>Viridiplantae</taxon>
        <taxon>Streptophyta</taxon>
        <taxon>Embryophyta</taxon>
        <taxon>Tracheophyta</taxon>
        <taxon>Spermatophyta</taxon>
        <taxon>Magnoliopsida</taxon>
        <taxon>eudicotyledons</taxon>
        <taxon>Gunneridae</taxon>
        <taxon>Pentapetalae</taxon>
        <taxon>Caryophyllales</taxon>
        <taxon>Nepenthaceae</taxon>
        <taxon>Nepenthes</taxon>
    </lineage>
</organism>
<dbReference type="AlphaFoldDB" id="A0AAD3SQ24"/>
<keyword evidence="1" id="KW-1133">Transmembrane helix</keyword>
<evidence type="ECO:0000313" key="2">
    <source>
        <dbReference type="EMBL" id="GMH15398.1"/>
    </source>
</evidence>
<dbReference type="PANTHER" id="PTHR34953:SF1">
    <property type="entry name" value="ALPHA_BETA HYDROLASE RELATED PROTEIN"/>
    <property type="match status" value="1"/>
</dbReference>
<feature type="transmembrane region" description="Helical" evidence="1">
    <location>
        <begin position="20"/>
        <end position="41"/>
    </location>
</feature>
<reference evidence="2" key="1">
    <citation type="submission" date="2023-05" db="EMBL/GenBank/DDBJ databases">
        <title>Nepenthes gracilis genome sequencing.</title>
        <authorList>
            <person name="Fukushima K."/>
        </authorList>
    </citation>
    <scope>NUCLEOTIDE SEQUENCE</scope>
    <source>
        <strain evidence="2">SING2019-196</strain>
    </source>
</reference>
<proteinExistence type="predicted"/>
<keyword evidence="1" id="KW-0812">Transmembrane</keyword>
<comment type="caution">
    <text evidence="2">The sequence shown here is derived from an EMBL/GenBank/DDBJ whole genome shotgun (WGS) entry which is preliminary data.</text>
</comment>
<gene>
    <name evidence="2" type="ORF">Nepgr_017239</name>
</gene>
<keyword evidence="1" id="KW-0472">Membrane</keyword>
<feature type="transmembrane region" description="Helical" evidence="1">
    <location>
        <begin position="109"/>
        <end position="129"/>
    </location>
</feature>
<accession>A0AAD3SQ24</accession>
<sequence length="182" mass="20763">MKFSKDEKWNRFVRAIKTIFFLITLSFSFLVVSAPVFLAVADTLLPSALFSASLSPLFLSPQTISSHLNNYDFRYSLIDIPLISIIRSIVIICVYSLCDRPMLSRAPYLCVATMCSALSFVFISLKASFSATLRWRTELAAGNARSFLFTKLTLKLLRLALMDSPDMERCCKKRERRTNYNE</sequence>